<dbReference type="InterPro" id="IPR006405">
    <property type="entry name" value="Nic_PRibTrfase_pncB"/>
</dbReference>
<comment type="caution">
    <text evidence="19">The sequence shown here is derived from an EMBL/GenBank/DDBJ whole genome shotgun (WGS) entry which is preliminary data.</text>
</comment>
<evidence type="ECO:0000256" key="3">
    <source>
        <dbReference type="ARBA" id="ARBA00004952"/>
    </source>
</evidence>
<comment type="catalytic activity">
    <reaction evidence="15 16">
        <text>5-phospho-alpha-D-ribose 1-diphosphate + nicotinate + ATP + H2O = nicotinate beta-D-ribonucleotide + ADP + phosphate + diphosphate</text>
        <dbReference type="Rhea" id="RHEA:36163"/>
        <dbReference type="ChEBI" id="CHEBI:15377"/>
        <dbReference type="ChEBI" id="CHEBI:30616"/>
        <dbReference type="ChEBI" id="CHEBI:32544"/>
        <dbReference type="ChEBI" id="CHEBI:33019"/>
        <dbReference type="ChEBI" id="CHEBI:43474"/>
        <dbReference type="ChEBI" id="CHEBI:57502"/>
        <dbReference type="ChEBI" id="CHEBI:58017"/>
        <dbReference type="ChEBI" id="CHEBI:456216"/>
        <dbReference type="EC" id="6.3.4.21"/>
    </reaction>
</comment>
<comment type="function">
    <text evidence="14">Catalyzes the first step in the biosynthesis of NAD from nicotinic acid, the ATP-dependent synthesis of beta-nicotinate D-ribonucleotide from nicotinate and 5-phospho-D-ribose 1-phosphate. Helps prevent cellular oxidative stress via its role in NAD biosynthesis.</text>
</comment>
<evidence type="ECO:0000256" key="16">
    <source>
        <dbReference type="RuleBase" id="RU365100"/>
    </source>
</evidence>
<dbReference type="Proteomes" id="UP000289886">
    <property type="component" value="Unassembled WGS sequence"/>
</dbReference>
<dbReference type="EC" id="6.3.4.21" evidence="5 16"/>
<dbReference type="AlphaFoldDB" id="A0A444U1L6"/>
<dbReference type="PANTHER" id="PTHR11098:SF1">
    <property type="entry name" value="NICOTINATE PHOSPHORIBOSYLTRANSFERASE"/>
    <property type="match status" value="1"/>
</dbReference>
<dbReference type="GO" id="GO:0005829">
    <property type="term" value="C:cytosol"/>
    <property type="evidence" value="ECO:0007669"/>
    <property type="project" value="TreeGrafter"/>
</dbReference>
<keyword evidence="20" id="KW-1185">Reference proteome</keyword>
<comment type="cofactor">
    <cofactor evidence="2">
        <name>Mg(2+)</name>
        <dbReference type="ChEBI" id="CHEBI:18420"/>
    </cofactor>
</comment>
<dbReference type="SUPFAM" id="SSF54675">
    <property type="entry name" value="Nicotinate/Quinolinate PRTase N-terminal domain-like"/>
    <property type="match status" value="1"/>
</dbReference>
<keyword evidence="9 16" id="KW-0662">Pyridine nucleotide biosynthesis</keyword>
<dbReference type="InterPro" id="IPR036068">
    <property type="entry name" value="Nicotinate_pribotase-like_C"/>
</dbReference>
<evidence type="ECO:0000256" key="4">
    <source>
        <dbReference type="ARBA" id="ARBA00010897"/>
    </source>
</evidence>
<evidence type="ECO:0000313" key="19">
    <source>
        <dbReference type="EMBL" id="RXM29062.1"/>
    </source>
</evidence>
<evidence type="ECO:0000256" key="7">
    <source>
        <dbReference type="ARBA" id="ARBA00022553"/>
    </source>
</evidence>
<evidence type="ECO:0000256" key="11">
    <source>
        <dbReference type="ARBA" id="ARBA00022723"/>
    </source>
</evidence>
<dbReference type="Pfam" id="PF17767">
    <property type="entry name" value="NAPRTase_N"/>
    <property type="match status" value="1"/>
</dbReference>
<dbReference type="GO" id="GO:0034355">
    <property type="term" value="P:NAD+ biosynthetic process via the salvage pathway"/>
    <property type="evidence" value="ECO:0007669"/>
    <property type="project" value="TreeGrafter"/>
</dbReference>
<reference evidence="19 20" key="1">
    <citation type="submission" date="2019-01" db="EMBL/GenBank/DDBJ databases">
        <title>Draft Genome and Complete Hox-Cluster Characterization of the Sterlet Sturgeon (Acipenser ruthenus).</title>
        <authorList>
            <person name="Wei Q."/>
        </authorList>
    </citation>
    <scope>NUCLEOTIDE SEQUENCE [LARGE SCALE GENOMIC DNA]</scope>
    <source>
        <strain evidence="19">WHYD16114868_AA</strain>
        <tissue evidence="19">Blood</tissue>
    </source>
</reference>
<keyword evidence="7" id="KW-0597">Phosphoprotein</keyword>
<comment type="pathway">
    <text evidence="3 16">Cofactor biosynthesis; NAD(+) biosynthesis; nicotinate D-ribonucleotide from nicotinate: step 1/1.</text>
</comment>
<dbReference type="InterPro" id="IPR040727">
    <property type="entry name" value="NAPRTase_N"/>
</dbReference>
<feature type="domain" description="Nicotinate phosphoribosyltransferase C-terminal" evidence="18">
    <location>
        <begin position="424"/>
        <end position="532"/>
    </location>
</feature>
<protein>
    <recommendedName>
        <fullName evidence="6 16">Nicotinate phosphoribosyltransferase</fullName>
        <ecNumber evidence="5 16">6.3.4.21</ecNumber>
    </recommendedName>
</protein>
<dbReference type="NCBIfam" id="TIGR01513">
    <property type="entry name" value="NAPRTase_put"/>
    <property type="match status" value="1"/>
</dbReference>
<evidence type="ECO:0000256" key="8">
    <source>
        <dbReference type="ARBA" id="ARBA00022598"/>
    </source>
</evidence>
<keyword evidence="13" id="KW-0464">Manganese</keyword>
<dbReference type="Gene3D" id="3.20.140.10">
    <property type="entry name" value="nicotinate phosphoribosyltransferase"/>
    <property type="match status" value="2"/>
</dbReference>
<evidence type="ECO:0000313" key="20">
    <source>
        <dbReference type="Proteomes" id="UP000289886"/>
    </source>
</evidence>
<dbReference type="InterPro" id="IPR007229">
    <property type="entry name" value="Nic_PRibTrfase-Fam"/>
</dbReference>
<proteinExistence type="inferred from homology"/>
<dbReference type="FunFam" id="3.20.140.10:FF:000012">
    <property type="entry name" value="Nicotinate phosphoribosyltransferase"/>
    <property type="match status" value="1"/>
</dbReference>
<keyword evidence="12" id="KW-0460">Magnesium</keyword>
<accession>A0A444U1L6</accession>
<evidence type="ECO:0000256" key="5">
    <source>
        <dbReference type="ARBA" id="ARBA00013236"/>
    </source>
</evidence>
<dbReference type="EMBL" id="SCEB01215537">
    <property type="protein sequence ID" value="RXM29062.1"/>
    <property type="molecule type" value="Genomic_DNA"/>
</dbReference>
<dbReference type="Pfam" id="PF17956">
    <property type="entry name" value="NAPRTase_C"/>
    <property type="match status" value="1"/>
</dbReference>
<evidence type="ECO:0000256" key="14">
    <source>
        <dbReference type="ARBA" id="ARBA00023426"/>
    </source>
</evidence>
<comment type="cofactor">
    <cofactor evidence="1">
        <name>Mn(2+)</name>
        <dbReference type="ChEBI" id="CHEBI:29035"/>
    </cofactor>
</comment>
<dbReference type="UniPathway" id="UPA00253">
    <property type="reaction ID" value="UER00457"/>
</dbReference>
<evidence type="ECO:0000256" key="1">
    <source>
        <dbReference type="ARBA" id="ARBA00001936"/>
    </source>
</evidence>
<dbReference type="GO" id="GO:0004516">
    <property type="term" value="F:nicotinate phosphoribosyltransferase activity"/>
    <property type="evidence" value="ECO:0007669"/>
    <property type="project" value="UniProtKB-UniRule"/>
</dbReference>
<evidence type="ECO:0000256" key="9">
    <source>
        <dbReference type="ARBA" id="ARBA00022642"/>
    </source>
</evidence>
<dbReference type="CDD" id="cd01570">
    <property type="entry name" value="NAPRTase_A"/>
    <property type="match status" value="1"/>
</dbReference>
<dbReference type="PANTHER" id="PTHR11098">
    <property type="entry name" value="NICOTINATE PHOSPHORIBOSYLTRANSFERASE"/>
    <property type="match status" value="1"/>
</dbReference>
<evidence type="ECO:0000256" key="12">
    <source>
        <dbReference type="ARBA" id="ARBA00022842"/>
    </source>
</evidence>
<gene>
    <name evidence="19" type="ORF">EOD39_9167</name>
</gene>
<evidence type="ECO:0000256" key="10">
    <source>
        <dbReference type="ARBA" id="ARBA00022679"/>
    </source>
</evidence>
<dbReference type="GO" id="GO:0046872">
    <property type="term" value="F:metal ion binding"/>
    <property type="evidence" value="ECO:0007669"/>
    <property type="project" value="UniProtKB-KW"/>
</dbReference>
<dbReference type="Gene3D" id="3.20.20.70">
    <property type="entry name" value="Aldolase class I"/>
    <property type="match status" value="1"/>
</dbReference>
<dbReference type="InterPro" id="IPR013785">
    <property type="entry name" value="Aldolase_TIM"/>
</dbReference>
<sequence length="542" mass="59948">MASKSAASLEKYVRERVPPMLTDQYQFTMAYTYWKSGRHQDEAVFELFFRENPFGGEFSLFSGLTDCLLFLKNFKYTEQDVAFLKSVLPSTTEEGFFRYLLTMDASRVSVCSFPEGSVVFDRVPLMEVNGPLAVVQLLETSLLCLVNYASLVSSNAARLRLAAGPKRRMIEMGLRRAQGPDGGLSASRYSYIGGFDMTSNMLAGQLFGIPVSGTMAHSYITSFSSLEEVRHRTLAPALGEGPALDLVSLSQAWLPRVCSLLQVTHSEVNEGELAAFISYALAFPRNFLVLLDSYSVMRSGVLNFCAVALALCQLHYQPIGVRLDSGDLCGQSVELRRIFLACSSRFQVAELQSLLIVGSNNISEKSLLEMNGRENEIDVVGVGTHLVTCPLQPSLGCVYKLVQVNGAPRMKLTEDSGKSTLPGRKAVYRLFSQDGHAFLDLLALREEPVPAEGIAVQCRVLGGWEEETVTAARVERIHQQCFTQGQISQTLPSTADIRTRVQAALSTLHPGQRRLQQPERYKVAVSEKLYCLLRDLKNSLKN</sequence>
<comment type="PTM">
    <text evidence="16">Transiently phosphorylated on a His residue during the reaction cycle. Phosphorylation strongly increases the affinity for substrates and increases the rate of nicotinate D-ribonucleotide production. Dephosphorylation regenerates the low-affinity form of the enzyme, leading to product release.</text>
</comment>
<evidence type="ECO:0000256" key="2">
    <source>
        <dbReference type="ARBA" id="ARBA00001946"/>
    </source>
</evidence>
<keyword evidence="10 16" id="KW-0808">Transferase</keyword>
<dbReference type="PIRSF" id="PIRSF000484">
    <property type="entry name" value="NAPRT"/>
    <property type="match status" value="1"/>
</dbReference>
<keyword evidence="19" id="KW-0328">Glycosyltransferase</keyword>
<evidence type="ECO:0000256" key="6">
    <source>
        <dbReference type="ARBA" id="ARBA00021569"/>
    </source>
</evidence>
<dbReference type="GO" id="GO:0016757">
    <property type="term" value="F:glycosyltransferase activity"/>
    <property type="evidence" value="ECO:0007669"/>
    <property type="project" value="UniProtKB-KW"/>
</dbReference>
<keyword evidence="11" id="KW-0479">Metal-binding</keyword>
<name>A0A444U1L6_ACIRT</name>
<dbReference type="SUPFAM" id="SSF51690">
    <property type="entry name" value="Nicotinate/Quinolinate PRTase C-terminal domain-like"/>
    <property type="match status" value="1"/>
</dbReference>
<evidence type="ECO:0000256" key="13">
    <source>
        <dbReference type="ARBA" id="ARBA00023211"/>
    </source>
</evidence>
<organism evidence="19 20">
    <name type="scientific">Acipenser ruthenus</name>
    <name type="common">Sterlet sturgeon</name>
    <dbReference type="NCBI Taxonomy" id="7906"/>
    <lineage>
        <taxon>Eukaryota</taxon>
        <taxon>Metazoa</taxon>
        <taxon>Chordata</taxon>
        <taxon>Craniata</taxon>
        <taxon>Vertebrata</taxon>
        <taxon>Euteleostomi</taxon>
        <taxon>Actinopterygii</taxon>
        <taxon>Chondrostei</taxon>
        <taxon>Acipenseriformes</taxon>
        <taxon>Acipenseridae</taxon>
        <taxon>Acipenser</taxon>
    </lineage>
</organism>
<dbReference type="FunFam" id="3.20.20.70:FF:000155">
    <property type="entry name" value="Nicotinate phosphoribosyltransferase"/>
    <property type="match status" value="1"/>
</dbReference>
<evidence type="ECO:0000259" key="18">
    <source>
        <dbReference type="Pfam" id="PF17956"/>
    </source>
</evidence>
<evidence type="ECO:0000259" key="17">
    <source>
        <dbReference type="Pfam" id="PF17767"/>
    </source>
</evidence>
<keyword evidence="8 16" id="KW-0436">Ligase</keyword>
<feature type="domain" description="Nicotinate phosphoribosyltransferase N-terminal" evidence="17">
    <location>
        <begin position="20"/>
        <end position="147"/>
    </location>
</feature>
<comment type="similarity">
    <text evidence="4 16">Belongs to the NAPRTase family.</text>
</comment>
<dbReference type="InterPro" id="IPR041619">
    <property type="entry name" value="NAPRTase_C"/>
</dbReference>
<evidence type="ECO:0000256" key="15">
    <source>
        <dbReference type="ARBA" id="ARBA00048668"/>
    </source>
</evidence>